<keyword evidence="8" id="KW-1185">Reference proteome</keyword>
<dbReference type="PANTHER" id="PTHR12298:SF4">
    <property type="entry name" value="PROGRAMMED CELL DEATH PROTEIN 2"/>
    <property type="match status" value="1"/>
</dbReference>
<dbReference type="PROSITE" id="PS01360">
    <property type="entry name" value="ZF_MYND_1"/>
    <property type="match status" value="1"/>
</dbReference>
<dbReference type="EMBL" id="JACGCM010000215">
    <property type="protein sequence ID" value="KAF6175133.1"/>
    <property type="molecule type" value="Genomic_DNA"/>
</dbReference>
<feature type="region of interest" description="Disordered" evidence="5">
    <location>
        <begin position="1"/>
        <end position="46"/>
    </location>
</feature>
<reference evidence="7 8" key="1">
    <citation type="journal article" date="2020" name="IScience">
        <title>Genome Sequencing of the Endangered Kingdonia uniflora (Circaeasteraceae, Ranunculales) Reveals Potential Mechanisms of Evolutionary Specialization.</title>
        <authorList>
            <person name="Sun Y."/>
            <person name="Deng T."/>
            <person name="Zhang A."/>
            <person name="Moore M.J."/>
            <person name="Landis J.B."/>
            <person name="Lin N."/>
            <person name="Zhang H."/>
            <person name="Zhang X."/>
            <person name="Huang J."/>
            <person name="Zhang X."/>
            <person name="Sun H."/>
            <person name="Wang H."/>
        </authorList>
    </citation>
    <scope>NUCLEOTIDE SEQUENCE [LARGE SCALE GENOMIC DNA]</scope>
    <source>
        <strain evidence="7">TB1705</strain>
        <tissue evidence="7">Leaf</tissue>
    </source>
</reference>
<dbReference type="GO" id="GO:0005737">
    <property type="term" value="C:cytoplasm"/>
    <property type="evidence" value="ECO:0007669"/>
    <property type="project" value="InterPro"/>
</dbReference>
<evidence type="ECO:0000313" key="7">
    <source>
        <dbReference type="EMBL" id="KAF6175133.1"/>
    </source>
</evidence>
<evidence type="ECO:0000313" key="8">
    <source>
        <dbReference type="Proteomes" id="UP000541444"/>
    </source>
</evidence>
<evidence type="ECO:0000256" key="1">
    <source>
        <dbReference type="ARBA" id="ARBA00022723"/>
    </source>
</evidence>
<dbReference type="Gene3D" id="6.10.140.2220">
    <property type="match status" value="1"/>
</dbReference>
<proteinExistence type="predicted"/>
<evidence type="ECO:0000256" key="3">
    <source>
        <dbReference type="ARBA" id="ARBA00022833"/>
    </source>
</evidence>
<comment type="caution">
    <text evidence="7">The sequence shown here is derived from an EMBL/GenBank/DDBJ whole genome shotgun (WGS) entry which is preliminary data.</text>
</comment>
<feature type="compositionally biased region" description="Basic and acidic residues" evidence="5">
    <location>
        <begin position="1"/>
        <end position="15"/>
    </location>
</feature>
<dbReference type="GO" id="GO:0008270">
    <property type="term" value="F:zinc ion binding"/>
    <property type="evidence" value="ECO:0007669"/>
    <property type="project" value="UniProtKB-KW"/>
</dbReference>
<keyword evidence="1" id="KW-0479">Metal-binding</keyword>
<accession>A0A7J7P729</accession>
<evidence type="ECO:0000259" key="6">
    <source>
        <dbReference type="PROSITE" id="PS50865"/>
    </source>
</evidence>
<dbReference type="Pfam" id="PF04194">
    <property type="entry name" value="PDCD2_C"/>
    <property type="match status" value="1"/>
</dbReference>
<name>A0A7J7P729_9MAGN</name>
<dbReference type="AlphaFoldDB" id="A0A7J7P729"/>
<protein>
    <recommendedName>
        <fullName evidence="6">MYND-type domain-containing protein</fullName>
    </recommendedName>
</protein>
<evidence type="ECO:0000256" key="4">
    <source>
        <dbReference type="PROSITE-ProRule" id="PRU00134"/>
    </source>
</evidence>
<gene>
    <name evidence="7" type="ORF">GIB67_022814</name>
</gene>
<dbReference type="InterPro" id="IPR007320">
    <property type="entry name" value="PDCD2_C"/>
</dbReference>
<keyword evidence="2 4" id="KW-0863">Zinc-finger</keyword>
<dbReference type="SUPFAM" id="SSF144232">
    <property type="entry name" value="HIT/MYND zinc finger-like"/>
    <property type="match status" value="1"/>
</dbReference>
<feature type="domain" description="MYND-type" evidence="6">
    <location>
        <begin position="180"/>
        <end position="218"/>
    </location>
</feature>
<dbReference type="PANTHER" id="PTHR12298">
    <property type="entry name" value="PCDC2 PROGRAMMED CELL DEATH PROTEIN 2 -RELATED"/>
    <property type="match status" value="1"/>
</dbReference>
<organism evidence="7 8">
    <name type="scientific">Kingdonia uniflora</name>
    <dbReference type="NCBI Taxonomy" id="39325"/>
    <lineage>
        <taxon>Eukaryota</taxon>
        <taxon>Viridiplantae</taxon>
        <taxon>Streptophyta</taxon>
        <taxon>Embryophyta</taxon>
        <taxon>Tracheophyta</taxon>
        <taxon>Spermatophyta</taxon>
        <taxon>Magnoliopsida</taxon>
        <taxon>Ranunculales</taxon>
        <taxon>Circaeasteraceae</taxon>
        <taxon>Kingdonia</taxon>
    </lineage>
</organism>
<evidence type="ECO:0000256" key="2">
    <source>
        <dbReference type="ARBA" id="ARBA00022771"/>
    </source>
</evidence>
<sequence length="411" mass="46672">METGVKDYSLDDIKSLEISSLDEDEEQTQEEDDNDDDDEDDGPVTLGFLEKPSNLYTLLRQYFPSKAGGVPAWLDPVDLPSEQSCLCDICREPLQFLLQVYAPLTNTESTFHRTLFVFMCTSMTCLLQDQREQWKRRPEKLYRSVKVFRSQLTRSNPFYSSDPPMHDKTDKPPGIGAALCHWCGTWKGDKVCSSCKGARYCSGKHQVMHWRSGHKIDCQRMNVPSRSSLSNNKTISTEIKIGMFASNALWPEFEIISEEECEFDTEESECNQSNALTSEGQKDETIDSLSENFKGDDDKRSWASFQARLAKAPEQVLRYSRGVEAKPLWPVSSGRLSNTDIPKCKYCDGPMCCELQILPQLLYYFGVKNEADSLDWATIVVYTCEGSCEASVSYREEFAWVQLPSLSHAVP</sequence>
<dbReference type="InterPro" id="IPR002893">
    <property type="entry name" value="Znf_MYND"/>
</dbReference>
<dbReference type="Proteomes" id="UP000541444">
    <property type="component" value="Unassembled WGS sequence"/>
</dbReference>
<dbReference type="PROSITE" id="PS50865">
    <property type="entry name" value="ZF_MYND_2"/>
    <property type="match status" value="1"/>
</dbReference>
<evidence type="ECO:0000256" key="5">
    <source>
        <dbReference type="SAM" id="MobiDB-lite"/>
    </source>
</evidence>
<keyword evidence="3" id="KW-0862">Zinc</keyword>
<dbReference type="OrthoDB" id="443682at2759"/>
<dbReference type="Pfam" id="PF01753">
    <property type="entry name" value="zf-MYND"/>
    <property type="match status" value="1"/>
</dbReference>
<feature type="compositionally biased region" description="Acidic residues" evidence="5">
    <location>
        <begin position="20"/>
        <end position="42"/>
    </location>
</feature>